<dbReference type="SMART" id="SM00066">
    <property type="entry name" value="GAL4"/>
    <property type="match status" value="1"/>
</dbReference>
<sequence length="204" mass="22959">MLDVESDYHLRTRKDLDLNLPFSIPGSMRGESSRANAHGEPMLPHYSRMSPTPSEHSLRLSSSSLSKRPRMAKPMRATRGKSGCYTCRIRRKRCDEQITDGSCQTCRRLRLECLGFGVKRPDWLREREAVSDLRNRITSFLTSQGLVRGHSGRTLRDMDQESSFLQLRPDSPIPEVSPSISGLSSLSSLLRRLTLSSSPTLVLG</sequence>
<dbReference type="Pfam" id="PF00172">
    <property type="entry name" value="Zn_clus"/>
    <property type="match status" value="1"/>
</dbReference>
<protein>
    <recommendedName>
        <fullName evidence="2">Zn(2)-C6 fungal-type domain-containing protein</fullName>
    </recommendedName>
</protein>
<dbReference type="PROSITE" id="PS00463">
    <property type="entry name" value="ZN2_CY6_FUNGAL_1"/>
    <property type="match status" value="1"/>
</dbReference>
<organism evidence="3 4">
    <name type="scientific">Amanita muscaria (strain Koide BX008)</name>
    <dbReference type="NCBI Taxonomy" id="946122"/>
    <lineage>
        <taxon>Eukaryota</taxon>
        <taxon>Fungi</taxon>
        <taxon>Dikarya</taxon>
        <taxon>Basidiomycota</taxon>
        <taxon>Agaricomycotina</taxon>
        <taxon>Agaricomycetes</taxon>
        <taxon>Agaricomycetidae</taxon>
        <taxon>Agaricales</taxon>
        <taxon>Pluteineae</taxon>
        <taxon>Amanitaceae</taxon>
        <taxon>Amanita</taxon>
    </lineage>
</organism>
<dbReference type="HOGENOM" id="CLU_1342934_0_0_1"/>
<evidence type="ECO:0000313" key="3">
    <source>
        <dbReference type="EMBL" id="KIL65801.1"/>
    </source>
</evidence>
<feature type="compositionally biased region" description="Basic residues" evidence="1">
    <location>
        <begin position="67"/>
        <end position="77"/>
    </location>
</feature>
<proteinExistence type="predicted"/>
<evidence type="ECO:0000313" key="4">
    <source>
        <dbReference type="Proteomes" id="UP000054549"/>
    </source>
</evidence>
<dbReference type="SUPFAM" id="SSF57701">
    <property type="entry name" value="Zn2/Cys6 DNA-binding domain"/>
    <property type="match status" value="1"/>
</dbReference>
<evidence type="ECO:0000259" key="2">
    <source>
        <dbReference type="PROSITE" id="PS50048"/>
    </source>
</evidence>
<dbReference type="Proteomes" id="UP000054549">
    <property type="component" value="Unassembled WGS sequence"/>
</dbReference>
<dbReference type="AlphaFoldDB" id="A0A0C2X910"/>
<dbReference type="Gene3D" id="4.10.240.10">
    <property type="entry name" value="Zn(2)-C6 fungal-type DNA-binding domain"/>
    <property type="match status" value="1"/>
</dbReference>
<dbReference type="InterPro" id="IPR036864">
    <property type="entry name" value="Zn2-C6_fun-type_DNA-bd_sf"/>
</dbReference>
<reference evidence="3 4" key="1">
    <citation type="submission" date="2014-04" db="EMBL/GenBank/DDBJ databases">
        <title>Evolutionary Origins and Diversification of the Mycorrhizal Mutualists.</title>
        <authorList>
            <consortium name="DOE Joint Genome Institute"/>
            <consortium name="Mycorrhizal Genomics Consortium"/>
            <person name="Kohler A."/>
            <person name="Kuo A."/>
            <person name="Nagy L.G."/>
            <person name="Floudas D."/>
            <person name="Copeland A."/>
            <person name="Barry K.W."/>
            <person name="Cichocki N."/>
            <person name="Veneault-Fourrey C."/>
            <person name="LaButti K."/>
            <person name="Lindquist E.A."/>
            <person name="Lipzen A."/>
            <person name="Lundell T."/>
            <person name="Morin E."/>
            <person name="Murat C."/>
            <person name="Riley R."/>
            <person name="Ohm R."/>
            <person name="Sun H."/>
            <person name="Tunlid A."/>
            <person name="Henrissat B."/>
            <person name="Grigoriev I.V."/>
            <person name="Hibbett D.S."/>
            <person name="Martin F."/>
        </authorList>
    </citation>
    <scope>NUCLEOTIDE SEQUENCE [LARGE SCALE GENOMIC DNA]</scope>
    <source>
        <strain evidence="3 4">Koide BX008</strain>
    </source>
</reference>
<dbReference type="InParanoid" id="A0A0C2X910"/>
<dbReference type="OrthoDB" id="5419315at2759"/>
<name>A0A0C2X910_AMAMK</name>
<dbReference type="GO" id="GO:0008270">
    <property type="term" value="F:zinc ion binding"/>
    <property type="evidence" value="ECO:0007669"/>
    <property type="project" value="InterPro"/>
</dbReference>
<feature type="region of interest" description="Disordered" evidence="1">
    <location>
        <begin position="26"/>
        <end position="77"/>
    </location>
</feature>
<dbReference type="GO" id="GO:0000981">
    <property type="term" value="F:DNA-binding transcription factor activity, RNA polymerase II-specific"/>
    <property type="evidence" value="ECO:0007669"/>
    <property type="project" value="InterPro"/>
</dbReference>
<dbReference type="InterPro" id="IPR001138">
    <property type="entry name" value="Zn2Cys6_DnaBD"/>
</dbReference>
<dbReference type="STRING" id="946122.A0A0C2X910"/>
<accession>A0A0C2X910</accession>
<keyword evidence="4" id="KW-1185">Reference proteome</keyword>
<gene>
    <name evidence="3" type="ORF">M378DRAFT_463994</name>
</gene>
<dbReference type="CDD" id="cd00067">
    <property type="entry name" value="GAL4"/>
    <property type="match status" value="1"/>
</dbReference>
<evidence type="ECO:0000256" key="1">
    <source>
        <dbReference type="SAM" id="MobiDB-lite"/>
    </source>
</evidence>
<dbReference type="EMBL" id="KN818240">
    <property type="protein sequence ID" value="KIL65801.1"/>
    <property type="molecule type" value="Genomic_DNA"/>
</dbReference>
<dbReference type="PROSITE" id="PS50048">
    <property type="entry name" value="ZN2_CY6_FUNGAL_2"/>
    <property type="match status" value="1"/>
</dbReference>
<feature type="domain" description="Zn(2)-C6 fungal-type" evidence="2">
    <location>
        <begin position="83"/>
        <end position="113"/>
    </location>
</feature>